<organism evidence="2 3">
    <name type="scientific">Favolaschia claudopus</name>
    <dbReference type="NCBI Taxonomy" id="2862362"/>
    <lineage>
        <taxon>Eukaryota</taxon>
        <taxon>Fungi</taxon>
        <taxon>Dikarya</taxon>
        <taxon>Basidiomycota</taxon>
        <taxon>Agaricomycotina</taxon>
        <taxon>Agaricomycetes</taxon>
        <taxon>Agaricomycetidae</taxon>
        <taxon>Agaricales</taxon>
        <taxon>Marasmiineae</taxon>
        <taxon>Mycenaceae</taxon>
        <taxon>Favolaschia</taxon>
    </lineage>
</organism>
<accession>A0AAW0E1V7</accession>
<evidence type="ECO:0000313" key="3">
    <source>
        <dbReference type="Proteomes" id="UP001362999"/>
    </source>
</evidence>
<sequence>MALPPSQTSERFCASDADLTVRSSDGVLFKVHRMNLKVHSEIFSNASDATIPENTEVVDLTESSDVLDLLFQYMYRQPQPNLKPVQFRVLLGLAEAAEKYVVYSALPAIMIQMHEQLPNYPLHILNFGARHNHRELANEAARLSVGLPISDAAEYMTPDTFKRWIKFYDSWHSSARVALFQVIQTANSNRYTLAQCIRDPQLCYKYGSTLGGLDEYEPGEPRSNAFLFLSGEFMPNPL</sequence>
<evidence type="ECO:0000313" key="2">
    <source>
        <dbReference type="EMBL" id="KAK7057860.1"/>
    </source>
</evidence>
<dbReference type="InterPro" id="IPR011333">
    <property type="entry name" value="SKP1/BTB/POZ_sf"/>
</dbReference>
<keyword evidence="3" id="KW-1185">Reference proteome</keyword>
<dbReference type="SUPFAM" id="SSF54695">
    <property type="entry name" value="POZ domain"/>
    <property type="match status" value="1"/>
</dbReference>
<comment type="caution">
    <text evidence="2">The sequence shown here is derived from an EMBL/GenBank/DDBJ whole genome shotgun (WGS) entry which is preliminary data.</text>
</comment>
<protein>
    <recommendedName>
        <fullName evidence="1">BTB domain-containing protein</fullName>
    </recommendedName>
</protein>
<evidence type="ECO:0000259" key="1">
    <source>
        <dbReference type="PROSITE" id="PS50097"/>
    </source>
</evidence>
<dbReference type="PROSITE" id="PS50097">
    <property type="entry name" value="BTB"/>
    <property type="match status" value="1"/>
</dbReference>
<dbReference type="Proteomes" id="UP001362999">
    <property type="component" value="Unassembled WGS sequence"/>
</dbReference>
<dbReference type="Gene3D" id="3.30.710.10">
    <property type="entry name" value="Potassium Channel Kv1.1, Chain A"/>
    <property type="match status" value="1"/>
</dbReference>
<dbReference type="AlphaFoldDB" id="A0AAW0E1V7"/>
<gene>
    <name evidence="2" type="ORF">R3P38DRAFT_2843401</name>
</gene>
<feature type="domain" description="BTB" evidence="1">
    <location>
        <begin position="15"/>
        <end position="75"/>
    </location>
</feature>
<dbReference type="Pfam" id="PF00651">
    <property type="entry name" value="BTB"/>
    <property type="match status" value="1"/>
</dbReference>
<dbReference type="EMBL" id="JAWWNJ010000004">
    <property type="protein sequence ID" value="KAK7057860.1"/>
    <property type="molecule type" value="Genomic_DNA"/>
</dbReference>
<name>A0AAW0E1V7_9AGAR</name>
<dbReference type="InterPro" id="IPR000210">
    <property type="entry name" value="BTB/POZ_dom"/>
</dbReference>
<reference evidence="2 3" key="1">
    <citation type="journal article" date="2024" name="J Genomics">
        <title>Draft genome sequencing and assembly of Favolaschia claudopus CIRM-BRFM 2984 isolated from oak limbs.</title>
        <authorList>
            <person name="Navarro D."/>
            <person name="Drula E."/>
            <person name="Chaduli D."/>
            <person name="Cazenave R."/>
            <person name="Ahrendt S."/>
            <person name="Wang J."/>
            <person name="Lipzen A."/>
            <person name="Daum C."/>
            <person name="Barry K."/>
            <person name="Grigoriev I.V."/>
            <person name="Favel A."/>
            <person name="Rosso M.N."/>
            <person name="Martin F."/>
        </authorList>
    </citation>
    <scope>NUCLEOTIDE SEQUENCE [LARGE SCALE GENOMIC DNA]</scope>
    <source>
        <strain evidence="2 3">CIRM-BRFM 2984</strain>
    </source>
</reference>
<proteinExistence type="predicted"/>